<dbReference type="Pfam" id="PF13450">
    <property type="entry name" value="NAD_binding_8"/>
    <property type="match status" value="1"/>
</dbReference>
<evidence type="ECO:0000313" key="3">
    <source>
        <dbReference type="Proteomes" id="UP001156664"/>
    </source>
</evidence>
<dbReference type="PROSITE" id="PS51257">
    <property type="entry name" value="PROKAR_LIPOPROTEIN"/>
    <property type="match status" value="1"/>
</dbReference>
<keyword evidence="3" id="KW-1185">Reference proteome</keyword>
<reference evidence="3" key="1">
    <citation type="journal article" date="2019" name="Int. J. Syst. Evol. Microbiol.">
        <title>The Global Catalogue of Microorganisms (GCM) 10K type strain sequencing project: providing services to taxonomists for standard genome sequencing and annotation.</title>
        <authorList>
            <consortium name="The Broad Institute Genomics Platform"/>
            <consortium name="The Broad Institute Genome Sequencing Center for Infectious Disease"/>
            <person name="Wu L."/>
            <person name="Ma J."/>
        </authorList>
    </citation>
    <scope>NUCLEOTIDE SEQUENCE [LARGE SCALE GENOMIC DNA]</scope>
    <source>
        <strain evidence="3">NBRC 105857</strain>
    </source>
</reference>
<dbReference type="PANTHER" id="PTHR16128">
    <property type="entry name" value="FAD/NAD(P)-BINDING OXIDOREDUCTASE FAMILY PROTEIN"/>
    <property type="match status" value="1"/>
</dbReference>
<dbReference type="PRINTS" id="PR00419">
    <property type="entry name" value="ADXRDTASE"/>
</dbReference>
<dbReference type="InterPro" id="IPR002937">
    <property type="entry name" value="Amino_oxidase"/>
</dbReference>
<dbReference type="Gene3D" id="3.90.660.10">
    <property type="match status" value="1"/>
</dbReference>
<dbReference type="InterPro" id="IPR036188">
    <property type="entry name" value="FAD/NAD-bd_sf"/>
</dbReference>
<protein>
    <recommendedName>
        <fullName evidence="1">Amine oxidase domain-containing protein</fullName>
    </recommendedName>
</protein>
<sequence>MKKNIAVIGAGLAGLACARELGKGGHQVCIFEKSRGAGGRISTRWTDRDLNPPVGFDHGAQYIHARSPSFSALMEAAQAAGAAKVWNGRVVHLAYGVQSEEQPARSARWVGVPGMTSLARFLAGDADLQLQKKVTEVVRQGDTHTLKIVKTDGTVESRSGFDFVVSAIPAEQTAQLFSAKIDSLADAAMQVTSEVNWTVMVSFANRTPVNFDGAFVADSPLGWICRDSSKPGRAAGERWVLQATSDWSSLHKDYPKEVVADLLMDVFMSLIGKQIEPLDLTAHRWLYGVPSNPLTERFFVDMSASVAACGDWLCGSSAESAFSSGEALGQVLSRHFEAQLSGSSA</sequence>
<evidence type="ECO:0000313" key="2">
    <source>
        <dbReference type="EMBL" id="GLR25824.1"/>
    </source>
</evidence>
<organism evidence="2 3">
    <name type="scientific">Limnobacter litoralis</name>
    <dbReference type="NCBI Taxonomy" id="481366"/>
    <lineage>
        <taxon>Bacteria</taxon>
        <taxon>Pseudomonadati</taxon>
        <taxon>Pseudomonadota</taxon>
        <taxon>Betaproteobacteria</taxon>
        <taxon>Burkholderiales</taxon>
        <taxon>Burkholderiaceae</taxon>
        <taxon>Limnobacter</taxon>
    </lineage>
</organism>
<dbReference type="RefSeq" id="WP_284280267.1">
    <property type="nucleotide sequence ID" value="NZ_BSOJ01000009.1"/>
</dbReference>
<comment type="caution">
    <text evidence="2">The sequence shown here is derived from an EMBL/GenBank/DDBJ whole genome shotgun (WGS) entry which is preliminary data.</text>
</comment>
<accession>A0ABQ5YMJ6</accession>
<evidence type="ECO:0000259" key="1">
    <source>
        <dbReference type="Pfam" id="PF01593"/>
    </source>
</evidence>
<dbReference type="Proteomes" id="UP001156664">
    <property type="component" value="Unassembled WGS sequence"/>
</dbReference>
<dbReference type="EMBL" id="BSOJ01000009">
    <property type="protein sequence ID" value="GLR25824.1"/>
    <property type="molecule type" value="Genomic_DNA"/>
</dbReference>
<dbReference type="Pfam" id="PF01593">
    <property type="entry name" value="Amino_oxidase"/>
    <property type="match status" value="1"/>
</dbReference>
<feature type="domain" description="Amine oxidase" evidence="1">
    <location>
        <begin position="109"/>
        <end position="325"/>
    </location>
</feature>
<dbReference type="Gene3D" id="3.50.50.60">
    <property type="entry name" value="FAD/NAD(P)-binding domain"/>
    <property type="match status" value="1"/>
</dbReference>
<dbReference type="PANTHER" id="PTHR16128:SF5">
    <property type="entry name" value="FAD_NAD(P)-BINDING OXIDOREDUCTASE FAMILY PROTEIN"/>
    <property type="match status" value="1"/>
</dbReference>
<gene>
    <name evidence="2" type="ORF">GCM10007875_09120</name>
</gene>
<proteinExistence type="predicted"/>
<dbReference type="SUPFAM" id="SSF51905">
    <property type="entry name" value="FAD/NAD(P)-binding domain"/>
    <property type="match status" value="1"/>
</dbReference>
<name>A0ABQ5YMJ6_9BURK</name>